<evidence type="ECO:0000256" key="2">
    <source>
        <dbReference type="SAM" id="SignalP"/>
    </source>
</evidence>
<evidence type="ECO:0000256" key="1">
    <source>
        <dbReference type="SAM" id="MobiDB-lite"/>
    </source>
</evidence>
<dbReference type="Proteomes" id="UP001595990">
    <property type="component" value="Unassembled WGS sequence"/>
</dbReference>
<feature type="compositionally biased region" description="Polar residues" evidence="1">
    <location>
        <begin position="67"/>
        <end position="81"/>
    </location>
</feature>
<sequence length="113" mass="10926">MATAGLTGLFLAGGVASPAMAWGDGPFSADGDTVVRFHAGFSCEGRARACVNGPVNSGNSSNSQNVHITGNPSDSGSPADNSGSVTSGSSGTGAAAGSSNHQRQLVGGAGHHR</sequence>
<accession>A0ABV9BJE4</accession>
<dbReference type="EMBL" id="JBHSFS010000006">
    <property type="protein sequence ID" value="MFC4514193.1"/>
    <property type="molecule type" value="Genomic_DNA"/>
</dbReference>
<feature type="region of interest" description="Disordered" evidence="1">
    <location>
        <begin position="52"/>
        <end position="113"/>
    </location>
</feature>
<protein>
    <submittedName>
        <fullName evidence="3">Uncharacterized protein</fullName>
    </submittedName>
</protein>
<feature type="chain" id="PRO_5045966960" evidence="2">
    <location>
        <begin position="22"/>
        <end position="113"/>
    </location>
</feature>
<gene>
    <name evidence="3" type="ORF">ACFPEN_14700</name>
</gene>
<proteinExistence type="predicted"/>
<comment type="caution">
    <text evidence="3">The sequence shown here is derived from an EMBL/GenBank/DDBJ whole genome shotgun (WGS) entry which is preliminary data.</text>
</comment>
<feature type="compositionally biased region" description="Low complexity" evidence="1">
    <location>
        <begin position="82"/>
        <end position="99"/>
    </location>
</feature>
<evidence type="ECO:0000313" key="4">
    <source>
        <dbReference type="Proteomes" id="UP001595990"/>
    </source>
</evidence>
<reference evidence="4" key="1">
    <citation type="journal article" date="2019" name="Int. J. Syst. Evol. Microbiol.">
        <title>The Global Catalogue of Microorganisms (GCM) 10K type strain sequencing project: providing services to taxonomists for standard genome sequencing and annotation.</title>
        <authorList>
            <consortium name="The Broad Institute Genomics Platform"/>
            <consortium name="The Broad Institute Genome Sequencing Center for Infectious Disease"/>
            <person name="Wu L."/>
            <person name="Ma J."/>
        </authorList>
    </citation>
    <scope>NUCLEOTIDE SEQUENCE [LARGE SCALE GENOMIC DNA]</scope>
    <source>
        <strain evidence="4">CECT 8064</strain>
    </source>
</reference>
<evidence type="ECO:0000313" key="3">
    <source>
        <dbReference type="EMBL" id="MFC4514193.1"/>
    </source>
</evidence>
<organism evidence="3 4">
    <name type="scientific">Streptomyces ehimensis</name>
    <dbReference type="NCBI Taxonomy" id="68195"/>
    <lineage>
        <taxon>Bacteria</taxon>
        <taxon>Bacillati</taxon>
        <taxon>Actinomycetota</taxon>
        <taxon>Actinomycetes</taxon>
        <taxon>Kitasatosporales</taxon>
        <taxon>Streptomycetaceae</taxon>
        <taxon>Streptomyces</taxon>
    </lineage>
</organism>
<name>A0ABV9BJE4_9ACTN</name>
<keyword evidence="4" id="KW-1185">Reference proteome</keyword>
<keyword evidence="2" id="KW-0732">Signal</keyword>
<feature type="compositionally biased region" description="Low complexity" evidence="1">
    <location>
        <begin position="52"/>
        <end position="66"/>
    </location>
</feature>
<dbReference type="RefSeq" id="WP_358219410.1">
    <property type="nucleotide sequence ID" value="NZ_JBHSFS010000006.1"/>
</dbReference>
<feature type="signal peptide" evidence="2">
    <location>
        <begin position="1"/>
        <end position="21"/>
    </location>
</feature>